<accession>A0A388LCC5</accession>
<evidence type="ECO:0000313" key="2">
    <source>
        <dbReference type="EMBL" id="GBG79975.1"/>
    </source>
</evidence>
<dbReference type="EMBL" id="BFEA01000333">
    <property type="protein sequence ID" value="GBG79975.1"/>
    <property type="molecule type" value="Genomic_DNA"/>
</dbReference>
<feature type="compositionally biased region" description="Polar residues" evidence="1">
    <location>
        <begin position="111"/>
        <end position="123"/>
    </location>
</feature>
<keyword evidence="3" id="KW-1185">Reference proteome</keyword>
<dbReference type="PANTHER" id="PTHR34671">
    <property type="entry name" value="EM-LIKE PROTEIN GEA1"/>
    <property type="match status" value="1"/>
</dbReference>
<dbReference type="PANTHER" id="PTHR34671:SF11">
    <property type="entry name" value="EM-LIKE PROTEIN GEA1"/>
    <property type="match status" value="1"/>
</dbReference>
<comment type="caution">
    <text evidence="2">The sequence shown here is derived from an EMBL/GenBank/DDBJ whole genome shotgun (WGS) entry which is preliminary data.</text>
</comment>
<dbReference type="Proteomes" id="UP000265515">
    <property type="component" value="Unassembled WGS sequence"/>
</dbReference>
<feature type="region of interest" description="Disordered" evidence="1">
    <location>
        <begin position="25"/>
        <end position="143"/>
    </location>
</feature>
<dbReference type="Gramene" id="GBG79975">
    <property type="protein sequence ID" value="GBG79975"/>
    <property type="gene ID" value="CBR_g30237"/>
</dbReference>
<dbReference type="OrthoDB" id="540492at2759"/>
<organism evidence="2 3">
    <name type="scientific">Chara braunii</name>
    <name type="common">Braun's stonewort</name>
    <dbReference type="NCBI Taxonomy" id="69332"/>
    <lineage>
        <taxon>Eukaryota</taxon>
        <taxon>Viridiplantae</taxon>
        <taxon>Streptophyta</taxon>
        <taxon>Charophyceae</taxon>
        <taxon>Charales</taxon>
        <taxon>Characeae</taxon>
        <taxon>Chara</taxon>
    </lineage>
</organism>
<dbReference type="AlphaFoldDB" id="A0A388LCC5"/>
<protein>
    <submittedName>
        <fullName evidence="2">Uncharacterized protein</fullName>
    </submittedName>
</protein>
<evidence type="ECO:0000313" key="3">
    <source>
        <dbReference type="Proteomes" id="UP000265515"/>
    </source>
</evidence>
<feature type="compositionally biased region" description="Basic and acidic residues" evidence="1">
    <location>
        <begin position="25"/>
        <end position="79"/>
    </location>
</feature>
<dbReference type="InterPro" id="IPR038956">
    <property type="entry name" value="LEA_5"/>
</dbReference>
<dbReference type="GO" id="GO:0009737">
    <property type="term" value="P:response to abscisic acid"/>
    <property type="evidence" value="ECO:0007669"/>
    <property type="project" value="TreeGrafter"/>
</dbReference>
<reference evidence="2 3" key="1">
    <citation type="journal article" date="2018" name="Cell">
        <title>The Chara Genome: Secondary Complexity and Implications for Plant Terrestrialization.</title>
        <authorList>
            <person name="Nishiyama T."/>
            <person name="Sakayama H."/>
            <person name="Vries J.D."/>
            <person name="Buschmann H."/>
            <person name="Saint-Marcoux D."/>
            <person name="Ullrich K.K."/>
            <person name="Haas F.B."/>
            <person name="Vanderstraeten L."/>
            <person name="Becker D."/>
            <person name="Lang D."/>
            <person name="Vosolsobe S."/>
            <person name="Rombauts S."/>
            <person name="Wilhelmsson P.K.I."/>
            <person name="Janitza P."/>
            <person name="Kern R."/>
            <person name="Heyl A."/>
            <person name="Rumpler F."/>
            <person name="Villalobos L.I.A.C."/>
            <person name="Clay J.M."/>
            <person name="Skokan R."/>
            <person name="Toyoda A."/>
            <person name="Suzuki Y."/>
            <person name="Kagoshima H."/>
            <person name="Schijlen E."/>
            <person name="Tajeshwar N."/>
            <person name="Catarino B."/>
            <person name="Hetherington A.J."/>
            <person name="Saltykova A."/>
            <person name="Bonnot C."/>
            <person name="Breuninger H."/>
            <person name="Symeonidi A."/>
            <person name="Radhakrishnan G.V."/>
            <person name="Van Nieuwerburgh F."/>
            <person name="Deforce D."/>
            <person name="Chang C."/>
            <person name="Karol K.G."/>
            <person name="Hedrich R."/>
            <person name="Ulvskov P."/>
            <person name="Glockner G."/>
            <person name="Delwiche C.F."/>
            <person name="Petrasek J."/>
            <person name="Van de Peer Y."/>
            <person name="Friml J."/>
            <person name="Beilby M."/>
            <person name="Dolan L."/>
            <person name="Kohara Y."/>
            <person name="Sugano S."/>
            <person name="Fujiyama A."/>
            <person name="Delaux P.-M."/>
            <person name="Quint M."/>
            <person name="TheiBen G."/>
            <person name="Hagemann M."/>
            <person name="Harholt J."/>
            <person name="Dunand C."/>
            <person name="Zachgo S."/>
            <person name="Langdale J."/>
            <person name="Maumus F."/>
            <person name="Straeten D.V.D."/>
            <person name="Gould S.B."/>
            <person name="Rensing S.A."/>
        </authorList>
    </citation>
    <scope>NUCLEOTIDE SEQUENCE [LARGE SCALE GENOMIC DNA]</scope>
    <source>
        <strain evidence="2 3">S276</strain>
    </source>
</reference>
<dbReference type="STRING" id="69332.A0A388LCC5"/>
<sequence>MAQESTPDVSQLDEEEIKRLAEAHLRVVEGGRRGGQARREQLGHEGYSEMGRKGGLSRMDKSGEEAAREKGIEIDESKYKTKSPLSDIAKGKHGGSRGKGDAEESQPPPQKNSGPTESTQGQKRGSRGDQGMDIDMSAPEPAV</sequence>
<dbReference type="GO" id="GO:0005829">
    <property type="term" value="C:cytosol"/>
    <property type="evidence" value="ECO:0007669"/>
    <property type="project" value="TreeGrafter"/>
</dbReference>
<gene>
    <name evidence="2" type="ORF">CBR_g30237</name>
</gene>
<dbReference type="InterPro" id="IPR000389">
    <property type="entry name" value="Small_hydrophilic_seed_prot"/>
</dbReference>
<evidence type="ECO:0000256" key="1">
    <source>
        <dbReference type="SAM" id="MobiDB-lite"/>
    </source>
</evidence>
<dbReference type="Pfam" id="PF00477">
    <property type="entry name" value="LEA_5"/>
    <property type="match status" value="1"/>
</dbReference>
<name>A0A388LCC5_CHABU</name>
<proteinExistence type="predicted"/>